<dbReference type="PANTHER" id="PTHR24198:SF165">
    <property type="entry name" value="ANKYRIN REPEAT-CONTAINING PROTEIN-RELATED"/>
    <property type="match status" value="1"/>
</dbReference>
<name>A0AA40CBC1_9PEZI</name>
<dbReference type="PROSITE" id="PS50088">
    <property type="entry name" value="ANK_REPEAT"/>
    <property type="match status" value="4"/>
</dbReference>
<dbReference type="Pfam" id="PF13637">
    <property type="entry name" value="Ank_4"/>
    <property type="match status" value="1"/>
</dbReference>
<accession>A0AA40CBC1</accession>
<dbReference type="InterPro" id="IPR036770">
    <property type="entry name" value="Ankyrin_rpt-contain_sf"/>
</dbReference>
<dbReference type="PROSITE" id="PS50297">
    <property type="entry name" value="ANK_REP_REGION"/>
    <property type="match status" value="2"/>
</dbReference>
<organism evidence="4 5">
    <name type="scientific">Immersiella caudata</name>
    <dbReference type="NCBI Taxonomy" id="314043"/>
    <lineage>
        <taxon>Eukaryota</taxon>
        <taxon>Fungi</taxon>
        <taxon>Dikarya</taxon>
        <taxon>Ascomycota</taxon>
        <taxon>Pezizomycotina</taxon>
        <taxon>Sordariomycetes</taxon>
        <taxon>Sordariomycetidae</taxon>
        <taxon>Sordariales</taxon>
        <taxon>Lasiosphaeriaceae</taxon>
        <taxon>Immersiella</taxon>
    </lineage>
</organism>
<gene>
    <name evidence="4" type="ORF">B0T14DRAFT_501415</name>
</gene>
<dbReference type="AlphaFoldDB" id="A0AA40CBC1"/>
<dbReference type="PRINTS" id="PR01415">
    <property type="entry name" value="ANKYRIN"/>
</dbReference>
<feature type="repeat" description="ANK" evidence="3">
    <location>
        <begin position="1008"/>
        <end position="1040"/>
    </location>
</feature>
<dbReference type="Proteomes" id="UP001175000">
    <property type="component" value="Unassembled WGS sequence"/>
</dbReference>
<dbReference type="EMBL" id="JAULSU010000001">
    <property type="protein sequence ID" value="KAK0631279.1"/>
    <property type="molecule type" value="Genomic_DNA"/>
</dbReference>
<keyword evidence="1" id="KW-0677">Repeat</keyword>
<dbReference type="SUPFAM" id="SSF48403">
    <property type="entry name" value="Ankyrin repeat"/>
    <property type="match status" value="4"/>
</dbReference>
<evidence type="ECO:0000256" key="1">
    <source>
        <dbReference type="ARBA" id="ARBA00022737"/>
    </source>
</evidence>
<evidence type="ECO:0000313" key="4">
    <source>
        <dbReference type="EMBL" id="KAK0631279.1"/>
    </source>
</evidence>
<reference evidence="4" key="1">
    <citation type="submission" date="2023-06" db="EMBL/GenBank/DDBJ databases">
        <title>Genome-scale phylogeny and comparative genomics of the fungal order Sordariales.</title>
        <authorList>
            <consortium name="Lawrence Berkeley National Laboratory"/>
            <person name="Hensen N."/>
            <person name="Bonometti L."/>
            <person name="Westerberg I."/>
            <person name="Brannstrom I.O."/>
            <person name="Guillou S."/>
            <person name="Cros-Aarteil S."/>
            <person name="Calhoun S."/>
            <person name="Haridas S."/>
            <person name="Kuo A."/>
            <person name="Mondo S."/>
            <person name="Pangilinan J."/>
            <person name="Riley R."/>
            <person name="Labutti K."/>
            <person name="Andreopoulos B."/>
            <person name="Lipzen A."/>
            <person name="Chen C."/>
            <person name="Yanf M."/>
            <person name="Daum C."/>
            <person name="Ng V."/>
            <person name="Clum A."/>
            <person name="Steindorff A."/>
            <person name="Ohm R."/>
            <person name="Martin F."/>
            <person name="Silar P."/>
            <person name="Natvig D."/>
            <person name="Lalanne C."/>
            <person name="Gautier V."/>
            <person name="Ament-Velasquez S.L."/>
            <person name="Kruys A."/>
            <person name="Hutchinson M.I."/>
            <person name="Powell A.J."/>
            <person name="Barry K."/>
            <person name="Miller A.N."/>
            <person name="Grigoriev I.V."/>
            <person name="Debuchy R."/>
            <person name="Gladieux P."/>
            <person name="Thoren M.H."/>
            <person name="Johannesson H."/>
        </authorList>
    </citation>
    <scope>NUCLEOTIDE SEQUENCE</scope>
    <source>
        <strain evidence="4">CBS 606.72</strain>
    </source>
</reference>
<feature type="repeat" description="ANK" evidence="3">
    <location>
        <begin position="694"/>
        <end position="729"/>
    </location>
</feature>
<evidence type="ECO:0000313" key="5">
    <source>
        <dbReference type="Proteomes" id="UP001175000"/>
    </source>
</evidence>
<keyword evidence="5" id="KW-1185">Reference proteome</keyword>
<feature type="repeat" description="ANK" evidence="3">
    <location>
        <begin position="359"/>
        <end position="391"/>
    </location>
</feature>
<protein>
    <submittedName>
        <fullName evidence="4">Ankyrin repeat-containing domain protein</fullName>
    </submittedName>
</protein>
<sequence>MFNNFEAIKLLVKQGYDLNQKDEDGDTPLLCTLHDKRKGPENCAAIVHYLLSQGADPRCRNKYGYTPAGLAMSVGFDLFKTLLSRCKDDERVLKDCWFKLSDNSVARIDEDFARFVELLLAEGVHVDTRDSRGNTLYFRCLGNETRMSILRDHRADPSVVNNDGENALFSLLQSAWKRSDYHQRAERLIADGIDPLSRDGRGNTLLHMAAGDWKDDARHIEWLLGLGIPLTAVNNKGETPLHVYSRAGKSNSSGFVPQGGPGTVSVDENLHFLDAVGTNAEDAYEILDNNGLGVVHVAAMTSEPELTKWVEAGADLGLLTKDSQNVLHLACRARRPGILCQILSHHSPDNVDINHKDNLGLTPLHVACLSGQVESVALLLKHRADIHAQGPWNMTALHFCAHFPLEQGIWDSQILQAWIRGPPRGPLRPGSQGHQSPDPWYLAPSYGVKKPTVRGAPNPQVAAIAKLLIKAGSDVAAPDENGSTALDVALRDGCAEFVELFASDEELLQKATTPTEISRITRRASGDLEHPNQKMRAHLALARPRSGLPNLRVSQNTLDEVRESPHRYLDLLTIDDAAELINEAFEAEPSRASHYSLLKDLLKPAKLAIAEKTPQLVNYYSSDASARGYIEKSREAGDRYYDLPALTTLQMACQAPECNLETLRFLVEMVGVDVNARSACHDGDRYSRNVEIVPGGTALHVLASAKYYWKVEGLRYLLEHGAEVDALDEKGRSALHIAAGKNMDSSSGHDSRSVWGAAATRVLLDHGGDPNLLDKFGLSPVCKASATPQAMQELLARGANPTLGKRLPLFEVIFDQNLAALELLLDNGVDVNSVDETRRALEIHYTLKTDRKLYAVICAAFATKLNHGFKDLMPLLRTLVVHGADLYVPLNEEETAVHFLFEFPELPVQNELLSEPCVSRIDFSRRDQRGRTVLMASSAAPHLGDGRRDNSNTLVRILGHGGDATLVDNGGKSALHHLLMNEHPNDDTIVEFINREEVRPTLLLRDNDGYTPLHYALRFLRPEICELLLSKGANILEADPTGRTALHHIANQINRTRRPSPSVLEQDLPADYPEQCLALWNRFLAQAGSINAVDNEGNTPLHLYLLSDIRARKFYPDDDPRSEEPCHLQLYHELFPPTSGVDVLAVNKEGETMLHVTARRQARYGQEKDHDKKVFVALVAKGLDPLREDKKGRSALDVASACEKEDIVGAFGRA</sequence>
<dbReference type="SMART" id="SM00248">
    <property type="entry name" value="ANK"/>
    <property type="match status" value="14"/>
</dbReference>
<comment type="caution">
    <text evidence="4">The sequence shown here is derived from an EMBL/GenBank/DDBJ whole genome shotgun (WGS) entry which is preliminary data.</text>
</comment>
<dbReference type="PANTHER" id="PTHR24198">
    <property type="entry name" value="ANKYRIN REPEAT AND PROTEIN KINASE DOMAIN-CONTAINING PROTEIN"/>
    <property type="match status" value="1"/>
</dbReference>
<dbReference type="Gene3D" id="1.25.40.20">
    <property type="entry name" value="Ankyrin repeat-containing domain"/>
    <property type="match status" value="7"/>
</dbReference>
<evidence type="ECO:0000256" key="2">
    <source>
        <dbReference type="ARBA" id="ARBA00023043"/>
    </source>
</evidence>
<feature type="repeat" description="ANK" evidence="3">
    <location>
        <begin position="730"/>
        <end position="775"/>
    </location>
</feature>
<evidence type="ECO:0000256" key="3">
    <source>
        <dbReference type="PROSITE-ProRule" id="PRU00023"/>
    </source>
</evidence>
<proteinExistence type="predicted"/>
<keyword evidence="2 3" id="KW-0040">ANK repeat</keyword>
<dbReference type="Pfam" id="PF12796">
    <property type="entry name" value="Ank_2"/>
    <property type="match status" value="3"/>
</dbReference>
<dbReference type="InterPro" id="IPR002110">
    <property type="entry name" value="Ankyrin_rpt"/>
</dbReference>